<evidence type="ECO:0000259" key="7">
    <source>
        <dbReference type="Pfam" id="PF13183"/>
    </source>
</evidence>
<organism evidence="8 9">
    <name type="scientific">Azomonas agilis</name>
    <dbReference type="NCBI Taxonomy" id="116849"/>
    <lineage>
        <taxon>Bacteria</taxon>
        <taxon>Pseudomonadati</taxon>
        <taxon>Pseudomonadota</taxon>
        <taxon>Gammaproteobacteria</taxon>
        <taxon>Pseudomonadales</taxon>
        <taxon>Pseudomonadaceae</taxon>
        <taxon>Azomonas</taxon>
    </lineage>
</organism>
<protein>
    <submittedName>
        <fullName evidence="8">Fe-S oxidoreductase</fullName>
    </submittedName>
</protein>
<keyword evidence="5" id="KW-0411">Iron-sulfur</keyword>
<comment type="caution">
    <text evidence="8">The sequence shown here is derived from an EMBL/GenBank/DDBJ whole genome shotgun (WGS) entry which is preliminary data.</text>
</comment>
<keyword evidence="1" id="KW-0004">4Fe-4S</keyword>
<dbReference type="InterPro" id="IPR017896">
    <property type="entry name" value="4Fe4S_Fe-S-bd"/>
</dbReference>
<evidence type="ECO:0000256" key="4">
    <source>
        <dbReference type="ARBA" id="ARBA00023004"/>
    </source>
</evidence>
<evidence type="ECO:0000256" key="3">
    <source>
        <dbReference type="ARBA" id="ARBA00022737"/>
    </source>
</evidence>
<evidence type="ECO:0000313" key="8">
    <source>
        <dbReference type="EMBL" id="TWH76656.1"/>
    </source>
</evidence>
<evidence type="ECO:0000256" key="1">
    <source>
        <dbReference type="ARBA" id="ARBA00022485"/>
    </source>
</evidence>
<keyword evidence="2" id="KW-0479">Metal-binding</keyword>
<dbReference type="InterPro" id="IPR004017">
    <property type="entry name" value="Cys_rich_dom"/>
</dbReference>
<dbReference type="GO" id="GO:0046872">
    <property type="term" value="F:metal ion binding"/>
    <property type="evidence" value="ECO:0007669"/>
    <property type="project" value="UniProtKB-KW"/>
</dbReference>
<dbReference type="OrthoDB" id="9811557at2"/>
<dbReference type="Pfam" id="PF13183">
    <property type="entry name" value="Fer4_8"/>
    <property type="match status" value="1"/>
</dbReference>
<accession>A0A562J0F4</accession>
<evidence type="ECO:0000259" key="6">
    <source>
        <dbReference type="Pfam" id="PF02754"/>
    </source>
</evidence>
<dbReference type="PANTHER" id="PTHR32479:SF19">
    <property type="entry name" value="ANAEROBIC GLYCEROL-3-PHOSPHATE DEHYDROGENASE SUBUNIT C"/>
    <property type="match status" value="1"/>
</dbReference>
<name>A0A562J0F4_9GAMM</name>
<dbReference type="PROSITE" id="PS00198">
    <property type="entry name" value="4FE4S_FER_1"/>
    <property type="match status" value="1"/>
</dbReference>
<dbReference type="Pfam" id="PF02754">
    <property type="entry name" value="CCG"/>
    <property type="match status" value="1"/>
</dbReference>
<keyword evidence="4" id="KW-0408">Iron</keyword>
<dbReference type="PANTHER" id="PTHR32479">
    <property type="entry name" value="GLYCOLATE OXIDASE IRON-SULFUR SUBUNIT"/>
    <property type="match status" value="1"/>
</dbReference>
<feature type="domain" description="Cysteine-rich" evidence="6">
    <location>
        <begin position="346"/>
        <end position="428"/>
    </location>
</feature>
<dbReference type="RefSeq" id="WP_144570444.1">
    <property type="nucleotide sequence ID" value="NZ_VLKG01000002.1"/>
</dbReference>
<proteinExistence type="predicted"/>
<dbReference type="InterPro" id="IPR017900">
    <property type="entry name" value="4Fe4S_Fe_S_CS"/>
</dbReference>
<sequence>MKHFLDWSEYKDSGMGDAYADIPKHGEDFAKAIAVCINSRQCEAEGKQVMCPSYRITGNEHFSTGGRVQLLKAALNAELPERALADPLLAEAMDLCVSCKGCKRECEANVDMPLIKVEYLAQKAARQGLSLRSRLFAHTPRWLHYANGLRRLIHWRNRSALLAWVSEKIFRLAAQRPLPEPALKAFKNSEAALKPPKTEGATEIVLLIDTFTRHFEPQIAEAAIEVLQAAGYRIQIAEPKVGAPEAQRPLCCGRTYLAQGMIDQARAEAKRLVEALLPHVEAGRTVVGLEASCVLGLRDDAKALGLGDAVDRVSKHTLLFEEFLARESTAKRLNLALKRLPKDTLVHGHCHQKAVGAMKAVRRVLKLIPEHEFTLIEAGCCGMAGTFGIEAEHAQMSTTMAEQALLPALRAQPEASVVANGFSCRHQIRSHSEARPKHLAELLRDALAEPTQA</sequence>
<keyword evidence="9" id="KW-1185">Reference proteome</keyword>
<gene>
    <name evidence="8" type="ORF">LX59_00701</name>
</gene>
<keyword evidence="3" id="KW-0677">Repeat</keyword>
<dbReference type="EMBL" id="VLKG01000002">
    <property type="protein sequence ID" value="TWH76656.1"/>
    <property type="molecule type" value="Genomic_DNA"/>
</dbReference>
<dbReference type="GO" id="GO:0016491">
    <property type="term" value="F:oxidoreductase activity"/>
    <property type="evidence" value="ECO:0007669"/>
    <property type="project" value="UniProtKB-ARBA"/>
</dbReference>
<evidence type="ECO:0000313" key="9">
    <source>
        <dbReference type="Proteomes" id="UP000319627"/>
    </source>
</evidence>
<evidence type="ECO:0000256" key="2">
    <source>
        <dbReference type="ARBA" id="ARBA00022723"/>
    </source>
</evidence>
<dbReference type="GO" id="GO:0051539">
    <property type="term" value="F:4 iron, 4 sulfur cluster binding"/>
    <property type="evidence" value="ECO:0007669"/>
    <property type="project" value="UniProtKB-KW"/>
</dbReference>
<dbReference type="SUPFAM" id="SSF46548">
    <property type="entry name" value="alpha-helical ferredoxin"/>
    <property type="match status" value="1"/>
</dbReference>
<evidence type="ECO:0000256" key="5">
    <source>
        <dbReference type="ARBA" id="ARBA00023014"/>
    </source>
</evidence>
<dbReference type="Proteomes" id="UP000319627">
    <property type="component" value="Unassembled WGS sequence"/>
</dbReference>
<dbReference type="AlphaFoldDB" id="A0A562J0F4"/>
<feature type="domain" description="4Fe-4S ferredoxin-type" evidence="7">
    <location>
        <begin position="35"/>
        <end position="110"/>
    </location>
</feature>
<reference evidence="8 9" key="1">
    <citation type="submission" date="2019-07" db="EMBL/GenBank/DDBJ databases">
        <title>Genomic Encyclopedia of Type Strains, Phase I: the one thousand microbial genomes (KMG-I) project.</title>
        <authorList>
            <person name="Kyrpides N."/>
        </authorList>
    </citation>
    <scope>NUCLEOTIDE SEQUENCE [LARGE SCALE GENOMIC DNA]</scope>
    <source>
        <strain evidence="8 9">DSM 375</strain>
    </source>
</reference>